<dbReference type="KEGG" id="mro:MROS_1313"/>
<proteinExistence type="predicted"/>
<sequence>MTDNIDNKTKRGIMKHLVYLAAFVLAAGLNSCATFINSTTQEIEIKSTPENASITIDGKKFGLTPQIVNIDRGRNHVLKIELDGYEPYETQLTRKISFWFWGNALNGFIPGMTIDMFTGSMYNLFPENISVELQKTKEDDSNRRRR</sequence>
<dbReference type="HOGENOM" id="CLU_124448_1_0_10"/>
<protein>
    <recommendedName>
        <fullName evidence="1">PEGA domain-containing protein</fullName>
    </recommendedName>
</protein>
<feature type="domain" description="PEGA" evidence="1">
    <location>
        <begin position="42"/>
        <end position="93"/>
    </location>
</feature>
<evidence type="ECO:0000259" key="1">
    <source>
        <dbReference type="Pfam" id="PF08308"/>
    </source>
</evidence>
<dbReference type="AlphaFoldDB" id="I6Z5W2"/>
<organism evidence="2 3">
    <name type="scientific">Melioribacter roseus (strain DSM 23840 / JCM 17771 / VKM B-2668 / P3M-2)</name>
    <dbReference type="NCBI Taxonomy" id="1191523"/>
    <lineage>
        <taxon>Bacteria</taxon>
        <taxon>Pseudomonadati</taxon>
        <taxon>Ignavibacteriota</taxon>
        <taxon>Ignavibacteria</taxon>
        <taxon>Ignavibacteriales</taxon>
        <taxon>Melioribacteraceae</taxon>
        <taxon>Melioribacter</taxon>
    </lineage>
</organism>
<evidence type="ECO:0000313" key="2">
    <source>
        <dbReference type="EMBL" id="AFN74550.1"/>
    </source>
</evidence>
<gene>
    <name evidence="2" type="ordered locus">MROS_1313</name>
</gene>
<keyword evidence="3" id="KW-1185">Reference proteome</keyword>
<accession>I6Z5W2</accession>
<reference evidence="2 3" key="1">
    <citation type="journal article" date="2013" name="PLoS ONE">
        <title>Genomic analysis of Melioribacter roseus, facultatively anaerobic organotrophic bacterium representing a novel deep lineage within Bacteriodetes/Chlorobi group.</title>
        <authorList>
            <person name="Kadnikov V.V."/>
            <person name="Mardanov A.V."/>
            <person name="Podosokorskaya O.A."/>
            <person name="Gavrilov S.N."/>
            <person name="Kublanov I.V."/>
            <person name="Beletsky A.V."/>
            <person name="Bonch-Osmolovskaya E.A."/>
            <person name="Ravin N.V."/>
        </authorList>
    </citation>
    <scope>NUCLEOTIDE SEQUENCE [LARGE SCALE GENOMIC DNA]</scope>
    <source>
        <strain evidence="3">JCM 17771 / P3M-2</strain>
    </source>
</reference>
<evidence type="ECO:0000313" key="3">
    <source>
        <dbReference type="Proteomes" id="UP000009011"/>
    </source>
</evidence>
<dbReference type="InterPro" id="IPR013229">
    <property type="entry name" value="PEGA"/>
</dbReference>
<dbReference type="Proteomes" id="UP000009011">
    <property type="component" value="Chromosome"/>
</dbReference>
<dbReference type="EMBL" id="CP003557">
    <property type="protein sequence ID" value="AFN74550.1"/>
    <property type="molecule type" value="Genomic_DNA"/>
</dbReference>
<name>I6Z5W2_MELRP</name>
<dbReference type="Pfam" id="PF08308">
    <property type="entry name" value="PEGA"/>
    <property type="match status" value="1"/>
</dbReference>